<dbReference type="InterPro" id="IPR050229">
    <property type="entry name" value="GlpE_sulfurtransferase"/>
</dbReference>
<evidence type="ECO:0000313" key="3">
    <source>
        <dbReference type="Proteomes" id="UP000000602"/>
    </source>
</evidence>
<reference evidence="3" key="1">
    <citation type="journal article" date="2004" name="Environ. Microbiol.">
        <title>The genome of Desulfotalea psychrophila, a sulfate-reducing bacterium from permanently cold Arctic sediments.</title>
        <authorList>
            <person name="Rabus R."/>
            <person name="Ruepp A."/>
            <person name="Frickey T."/>
            <person name="Rattei T."/>
            <person name="Fartmann B."/>
            <person name="Stark M."/>
            <person name="Bauer M."/>
            <person name="Zibat A."/>
            <person name="Lombardot T."/>
            <person name="Becker I."/>
            <person name="Amann J."/>
            <person name="Gellner K."/>
            <person name="Teeling H."/>
            <person name="Leuschner W.D."/>
            <person name="Gloeckner F.-O."/>
            <person name="Lupas A.N."/>
            <person name="Amann R."/>
            <person name="Klenk H.-P."/>
        </authorList>
    </citation>
    <scope>NUCLEOTIDE SEQUENCE [LARGE SCALE GENOMIC DNA]</scope>
    <source>
        <strain evidence="3">DSM 12343 / LSv54</strain>
    </source>
</reference>
<dbReference type="KEGG" id="dps:DP2131"/>
<proteinExistence type="predicted"/>
<dbReference type="PROSITE" id="PS50206">
    <property type="entry name" value="RHODANESE_3"/>
    <property type="match status" value="1"/>
</dbReference>
<evidence type="ECO:0000259" key="1">
    <source>
        <dbReference type="PROSITE" id="PS50206"/>
    </source>
</evidence>
<dbReference type="PANTHER" id="PTHR43031:SF16">
    <property type="entry name" value="OXIDOREDUCTASE"/>
    <property type="match status" value="1"/>
</dbReference>
<dbReference type="Pfam" id="PF00581">
    <property type="entry name" value="Rhodanese"/>
    <property type="match status" value="1"/>
</dbReference>
<dbReference type="SMART" id="SM00450">
    <property type="entry name" value="RHOD"/>
    <property type="match status" value="1"/>
</dbReference>
<keyword evidence="3" id="KW-1185">Reference proteome</keyword>
<dbReference type="SUPFAM" id="SSF52821">
    <property type="entry name" value="Rhodanese/Cell cycle control phosphatase"/>
    <property type="match status" value="1"/>
</dbReference>
<dbReference type="CDD" id="cd00158">
    <property type="entry name" value="RHOD"/>
    <property type="match status" value="1"/>
</dbReference>
<dbReference type="STRING" id="177439.DP2131"/>
<gene>
    <name evidence="2" type="ordered locus">DP2131</name>
</gene>
<sequence>MKNLQGYFREMDFVAFGNGDFNTPAAALPKLIKNNVFLLDLRTWEEVEAFSLPFAKSIPINELPERLEEVPKNRPVILFSNGSWRSSVGLAYLIAKGFDEVSIIAQGLPEMLKTLKPGPLFGAGVHKVQAQTDCNCG</sequence>
<dbReference type="eggNOG" id="COG0607">
    <property type="taxonomic scope" value="Bacteria"/>
</dbReference>
<organism evidence="2 3">
    <name type="scientific">Desulfotalea psychrophila (strain LSv54 / DSM 12343)</name>
    <dbReference type="NCBI Taxonomy" id="177439"/>
    <lineage>
        <taxon>Bacteria</taxon>
        <taxon>Pseudomonadati</taxon>
        <taxon>Thermodesulfobacteriota</taxon>
        <taxon>Desulfobulbia</taxon>
        <taxon>Desulfobulbales</taxon>
        <taxon>Desulfocapsaceae</taxon>
        <taxon>Desulfotalea</taxon>
    </lineage>
</organism>
<name>Q6ALB5_DESPS</name>
<dbReference type="OrthoDB" id="9807812at2"/>
<dbReference type="PANTHER" id="PTHR43031">
    <property type="entry name" value="FAD-DEPENDENT OXIDOREDUCTASE"/>
    <property type="match status" value="1"/>
</dbReference>
<protein>
    <recommendedName>
        <fullName evidence="1">Rhodanese domain-containing protein</fullName>
    </recommendedName>
</protein>
<accession>Q6ALB5</accession>
<dbReference type="InterPro" id="IPR001763">
    <property type="entry name" value="Rhodanese-like_dom"/>
</dbReference>
<dbReference type="HOGENOM" id="CLU_089574_11_0_7"/>
<dbReference type="Proteomes" id="UP000000602">
    <property type="component" value="Chromosome"/>
</dbReference>
<dbReference type="RefSeq" id="WP_011189372.1">
    <property type="nucleotide sequence ID" value="NC_006138.1"/>
</dbReference>
<dbReference type="AlphaFoldDB" id="Q6ALB5"/>
<dbReference type="EMBL" id="CR522870">
    <property type="protein sequence ID" value="CAG36860.1"/>
    <property type="molecule type" value="Genomic_DNA"/>
</dbReference>
<evidence type="ECO:0000313" key="2">
    <source>
        <dbReference type="EMBL" id="CAG36860.1"/>
    </source>
</evidence>
<dbReference type="Gene3D" id="3.40.250.10">
    <property type="entry name" value="Rhodanese-like domain"/>
    <property type="match status" value="1"/>
</dbReference>
<dbReference type="InterPro" id="IPR036873">
    <property type="entry name" value="Rhodanese-like_dom_sf"/>
</dbReference>
<feature type="domain" description="Rhodanese" evidence="1">
    <location>
        <begin position="32"/>
        <end position="116"/>
    </location>
</feature>